<keyword evidence="4 8" id="KW-1003">Cell membrane</keyword>
<dbReference type="GO" id="GO:0032217">
    <property type="term" value="F:riboflavin transmembrane transporter activity"/>
    <property type="evidence" value="ECO:0007669"/>
    <property type="project" value="UniProtKB-UniRule"/>
</dbReference>
<comment type="caution">
    <text evidence="10">The sequence shown here is derived from an EMBL/GenBank/DDBJ whole genome shotgun (WGS) entry which is preliminary data.</text>
</comment>
<sequence length="212" mass="23218">MIFMQTQTTNPSGNKAHIVFDVRKLVFTALLAAISSVLMLFSIKVPLMPSFISFDFSDFPAVMASLTMGPIAGVFVCLVKNIINLFSSMTGGVGELSNFILSCCLVIPAGIIGRKINTYKGAVIGCVVGSVVMALLSIVSNYFLVYPIYENIMPIEAIINMYKEINPNVNGLLECLIVFNCPFTLIKGLVASVLCMPLYKVLRPVFNSYYRK</sequence>
<dbReference type="GO" id="GO:0005886">
    <property type="term" value="C:plasma membrane"/>
    <property type="evidence" value="ECO:0007669"/>
    <property type="project" value="UniProtKB-SubCell"/>
</dbReference>
<dbReference type="PANTHER" id="PTHR38438">
    <property type="entry name" value="RIBOFLAVIN TRANSPORTER RIBU"/>
    <property type="match status" value="1"/>
</dbReference>
<evidence type="ECO:0000313" key="10">
    <source>
        <dbReference type="EMBL" id="EDS01114.1"/>
    </source>
</evidence>
<comment type="subcellular location">
    <subcellularLocation>
        <location evidence="1">Cell membrane</location>
        <topology evidence="1">Multi-pass membrane protein</topology>
    </subcellularLocation>
</comment>
<proteinExistence type="inferred from homology"/>
<accession>B0MMG9</accession>
<comment type="similarity">
    <text evidence="2 8">Belongs to the prokaryotic riboflavin transporter (P-RFT) (TC 2.A.87) family.</text>
</comment>
<name>B0MMG9_9FIRM</name>
<dbReference type="Pfam" id="PF12822">
    <property type="entry name" value="ECF_trnsprt"/>
    <property type="match status" value="1"/>
</dbReference>
<comment type="function">
    <text evidence="8">Probably a riboflavin-binding protein that interacts with the energy-coupling factor (ECF) ABC-transporter complex.</text>
</comment>
<dbReference type="PIRSF" id="PIRSF037778">
    <property type="entry name" value="UCP037778_transp_RibU"/>
    <property type="match status" value="1"/>
</dbReference>
<feature type="transmembrane region" description="Helical" evidence="9">
    <location>
        <begin position="59"/>
        <end position="79"/>
    </location>
</feature>
<evidence type="ECO:0000256" key="9">
    <source>
        <dbReference type="SAM" id="Phobius"/>
    </source>
</evidence>
<evidence type="ECO:0000256" key="5">
    <source>
        <dbReference type="ARBA" id="ARBA00022692"/>
    </source>
</evidence>
<dbReference type="InterPro" id="IPR024529">
    <property type="entry name" value="ECF_trnsprt_substrate-spec"/>
</dbReference>
<evidence type="ECO:0000256" key="7">
    <source>
        <dbReference type="ARBA" id="ARBA00023136"/>
    </source>
</evidence>
<evidence type="ECO:0000256" key="8">
    <source>
        <dbReference type="PIRNR" id="PIRNR037778"/>
    </source>
</evidence>
<evidence type="ECO:0000256" key="1">
    <source>
        <dbReference type="ARBA" id="ARBA00004651"/>
    </source>
</evidence>
<evidence type="ECO:0000313" key="11">
    <source>
        <dbReference type="Proteomes" id="UP000005326"/>
    </source>
</evidence>
<dbReference type="InterPro" id="IPR025720">
    <property type="entry name" value="RibU"/>
</dbReference>
<dbReference type="Proteomes" id="UP000005326">
    <property type="component" value="Unassembled WGS sequence"/>
</dbReference>
<keyword evidence="3 8" id="KW-0813">Transport</keyword>
<evidence type="ECO:0000256" key="2">
    <source>
        <dbReference type="ARBA" id="ARBA00005540"/>
    </source>
</evidence>
<gene>
    <name evidence="10" type="ORF">EUBSIR_00931</name>
</gene>
<dbReference type="PANTHER" id="PTHR38438:SF1">
    <property type="entry name" value="RIBOFLAVIN TRANSPORTER RIBU"/>
    <property type="match status" value="1"/>
</dbReference>
<evidence type="ECO:0000256" key="4">
    <source>
        <dbReference type="ARBA" id="ARBA00022475"/>
    </source>
</evidence>
<dbReference type="Gene3D" id="1.10.1760.20">
    <property type="match status" value="1"/>
</dbReference>
<keyword evidence="7 8" id="KW-0472">Membrane</keyword>
<dbReference type="EMBL" id="ABCA03000041">
    <property type="protein sequence ID" value="EDS01114.1"/>
    <property type="molecule type" value="Genomic_DNA"/>
</dbReference>
<organism evidence="10 11">
    <name type="scientific">[Eubacterium] siraeum DSM 15702</name>
    <dbReference type="NCBI Taxonomy" id="428128"/>
    <lineage>
        <taxon>Bacteria</taxon>
        <taxon>Bacillati</taxon>
        <taxon>Bacillota</taxon>
        <taxon>Clostridia</taxon>
        <taxon>Eubacteriales</taxon>
        <taxon>Oscillospiraceae</taxon>
        <taxon>Oscillospiraceae incertae sedis</taxon>
    </lineage>
</organism>
<feature type="transmembrane region" description="Helical" evidence="9">
    <location>
        <begin position="122"/>
        <end position="144"/>
    </location>
</feature>
<evidence type="ECO:0000256" key="6">
    <source>
        <dbReference type="ARBA" id="ARBA00022989"/>
    </source>
</evidence>
<reference evidence="10" key="1">
    <citation type="submission" date="2007-10" db="EMBL/GenBank/DDBJ databases">
        <authorList>
            <person name="Fulton L."/>
            <person name="Clifton S."/>
            <person name="Fulton B."/>
            <person name="Xu J."/>
            <person name="Minx P."/>
            <person name="Pepin K.H."/>
            <person name="Johnson M."/>
            <person name="Thiruvilangam P."/>
            <person name="Bhonagiri V."/>
            <person name="Nash W.E."/>
            <person name="Mardis E.R."/>
            <person name="Wilson R.K."/>
        </authorList>
    </citation>
    <scope>NUCLEOTIDE SEQUENCE [LARGE SCALE GENOMIC DNA]</scope>
    <source>
        <strain evidence="10">DSM 15702</strain>
    </source>
</reference>
<protein>
    <recommendedName>
        <fullName evidence="8">Riboflavin transporter</fullName>
    </recommendedName>
</protein>
<keyword evidence="6 9" id="KW-1133">Transmembrane helix</keyword>
<keyword evidence="5 9" id="KW-0812">Transmembrane</keyword>
<reference evidence="10" key="2">
    <citation type="submission" date="2014-06" db="EMBL/GenBank/DDBJ databases">
        <title>Draft genome sequence of Eubacterium siraeum (DSM 15702).</title>
        <authorList>
            <person name="Sudarsanam P."/>
            <person name="Ley R."/>
            <person name="Guruge J."/>
            <person name="Turnbaugh P.J."/>
            <person name="Mahowald M."/>
            <person name="Liep D."/>
            <person name="Gordon J."/>
        </authorList>
    </citation>
    <scope>NUCLEOTIDE SEQUENCE</scope>
    <source>
        <strain evidence="10">DSM 15702</strain>
    </source>
</reference>
<feature type="transmembrane region" description="Helical" evidence="9">
    <location>
        <begin position="25"/>
        <end position="47"/>
    </location>
</feature>
<keyword evidence="11" id="KW-1185">Reference proteome</keyword>
<dbReference type="AlphaFoldDB" id="B0MMG9"/>
<evidence type="ECO:0000256" key="3">
    <source>
        <dbReference type="ARBA" id="ARBA00022448"/>
    </source>
</evidence>